<dbReference type="PANTHER" id="PTHR19871">
    <property type="entry name" value="BETA TRANSDUCIN-RELATED PROTEIN"/>
    <property type="match status" value="1"/>
</dbReference>
<accession>A0AAQ4EBJ1</accession>
<gene>
    <name evidence="2" type="ORF">V5799_016745</name>
    <name evidence="1" type="ORF">V5799_024630</name>
</gene>
<sequence>MAPSQVLMYCPEWLGCDVVRIVRGVGQSPCCAYPAEMLRNLCLHISMVFGFEISPKHQSFELSKLSTWFQELLKRVEASTSDLVIVLDDLDRLRGPAHHQAATLGWLPWNLPLNVHLVCSVAQEADAVLGLLRSRIPAGDSYVLIPPLADAASMLQSHLKVRAHTPYTRTSALKTSSRDLTLKATAVAYERRQRLTKH</sequence>
<name>A0AAQ4EBJ1_AMBAM</name>
<dbReference type="Proteomes" id="UP001321473">
    <property type="component" value="Unassembled WGS sequence"/>
</dbReference>
<evidence type="ECO:0000313" key="2">
    <source>
        <dbReference type="EMBL" id="KAK8781914.1"/>
    </source>
</evidence>
<dbReference type="EMBL" id="JARKHS020007192">
    <property type="protein sequence ID" value="KAK8781914.1"/>
    <property type="molecule type" value="Genomic_DNA"/>
</dbReference>
<reference evidence="1" key="3">
    <citation type="submission" date="2024-02" db="EMBL/GenBank/DDBJ databases">
        <authorList>
            <person name="Mcdaniel E.A."/>
            <person name="Celebi F.M."/>
            <person name="Reiter T."/>
            <person name="Weiss E.C."/>
            <person name="Chou S."/>
        </authorList>
    </citation>
    <scope>NUCLEOTIDE SEQUENCE</scope>
    <source>
        <strain evidence="1">F_SG_1</strain>
        <tissue evidence="1">Salivary glands</tissue>
    </source>
</reference>
<proteinExistence type="predicted"/>
<dbReference type="InterPro" id="IPR052752">
    <property type="entry name" value="NACHT-WD_repeat"/>
</dbReference>
<reference evidence="1" key="2">
    <citation type="submission" date="2023-03" db="EMBL/GenBank/DDBJ databases">
        <authorList>
            <person name="Thuy-Boun P."/>
        </authorList>
    </citation>
    <scope>NUCLEOTIDE SEQUENCE</scope>
    <source>
        <strain evidence="1">F_SG_1</strain>
        <tissue evidence="1">Salivary glands</tissue>
    </source>
</reference>
<dbReference type="PANTHER" id="PTHR19871:SF28">
    <property type="entry name" value="AAA+ ATPASE DOMAIN-CONTAINING PROTEIN"/>
    <property type="match status" value="1"/>
</dbReference>
<protein>
    <submittedName>
        <fullName evidence="1">Uncharacterized protein</fullName>
    </submittedName>
</protein>
<evidence type="ECO:0000313" key="3">
    <source>
        <dbReference type="Proteomes" id="UP001321473"/>
    </source>
</evidence>
<dbReference type="AlphaFoldDB" id="A0AAQ4EBJ1"/>
<evidence type="ECO:0000313" key="1">
    <source>
        <dbReference type="EMBL" id="KAK8772125.1"/>
    </source>
</evidence>
<reference evidence="1 3" key="1">
    <citation type="journal article" date="2023" name="Arcadia Sci">
        <title>De novo assembly of a long-read Amblyomma americanum tick genome.</title>
        <authorList>
            <person name="Chou S."/>
            <person name="Poskanzer K.E."/>
            <person name="Rollins M."/>
            <person name="Thuy-Boun P.S."/>
        </authorList>
    </citation>
    <scope>NUCLEOTIDE SEQUENCE [LARGE SCALE GENOMIC DNA]</scope>
    <source>
        <strain evidence="1">F_SG_1</strain>
        <tissue evidence="1">Salivary glands</tissue>
    </source>
</reference>
<comment type="caution">
    <text evidence="1">The sequence shown here is derived from an EMBL/GenBank/DDBJ whole genome shotgun (WGS) entry which is preliminary data.</text>
</comment>
<keyword evidence="3" id="KW-1185">Reference proteome</keyword>
<organism evidence="1 3">
    <name type="scientific">Amblyomma americanum</name>
    <name type="common">Lone star tick</name>
    <dbReference type="NCBI Taxonomy" id="6943"/>
    <lineage>
        <taxon>Eukaryota</taxon>
        <taxon>Metazoa</taxon>
        <taxon>Ecdysozoa</taxon>
        <taxon>Arthropoda</taxon>
        <taxon>Chelicerata</taxon>
        <taxon>Arachnida</taxon>
        <taxon>Acari</taxon>
        <taxon>Parasitiformes</taxon>
        <taxon>Ixodida</taxon>
        <taxon>Ixodoidea</taxon>
        <taxon>Ixodidae</taxon>
        <taxon>Amblyomminae</taxon>
        <taxon>Amblyomma</taxon>
    </lineage>
</organism>
<dbReference type="EMBL" id="JARKHS020018779">
    <property type="protein sequence ID" value="KAK8772125.1"/>
    <property type="molecule type" value="Genomic_DNA"/>
</dbReference>